<evidence type="ECO:0000256" key="3">
    <source>
        <dbReference type="ARBA" id="ARBA00023242"/>
    </source>
</evidence>
<evidence type="ECO:0000256" key="1">
    <source>
        <dbReference type="ARBA" id="ARBA00023125"/>
    </source>
</evidence>
<protein>
    <recommendedName>
        <fullName evidence="6">Homeobox domain-containing protein</fullName>
    </recommendedName>
</protein>
<dbReference type="InParanoid" id="A7RH09"/>
<dbReference type="PROSITE" id="PS50071">
    <property type="entry name" value="HOMEOBOX_2"/>
    <property type="match status" value="1"/>
</dbReference>
<comment type="subcellular location">
    <subcellularLocation>
        <location evidence="4 5">Nucleus</location>
    </subcellularLocation>
</comment>
<dbReference type="GO" id="GO:0005634">
    <property type="term" value="C:nucleus"/>
    <property type="evidence" value="ECO:0007669"/>
    <property type="project" value="UniProtKB-SubCell"/>
</dbReference>
<keyword evidence="3 4" id="KW-0539">Nucleus</keyword>
<dbReference type="STRING" id="45351.A7RH09"/>
<dbReference type="EMBL" id="DS469510">
    <property type="protein sequence ID" value="EDO49272.1"/>
    <property type="molecule type" value="Genomic_DNA"/>
</dbReference>
<evidence type="ECO:0000256" key="2">
    <source>
        <dbReference type="ARBA" id="ARBA00023155"/>
    </source>
</evidence>
<sequence length="90" mass="10552">PQLLLDCAEHNWSVLSCAQSLCFDDRLLKELCAHLLILFCLGNSGWSNRAEGKRKRTAYTRKQLLELEKEFHFNHFLTKERRSEMASQLN</sequence>
<feature type="non-terminal residue" evidence="7">
    <location>
        <position position="90"/>
    </location>
</feature>
<dbReference type="InterPro" id="IPR001356">
    <property type="entry name" value="HD"/>
</dbReference>
<dbReference type="PANTHER" id="PTHR45664:SF12">
    <property type="entry name" value="PANCREAS_DUODENUM HOMEOBOX PROTEIN 1"/>
    <property type="match status" value="1"/>
</dbReference>
<dbReference type="Gene3D" id="1.10.10.60">
    <property type="entry name" value="Homeodomain-like"/>
    <property type="match status" value="1"/>
</dbReference>
<feature type="domain" description="Homeobox" evidence="6">
    <location>
        <begin position="50"/>
        <end position="90"/>
    </location>
</feature>
<keyword evidence="1 4" id="KW-0238">DNA-binding</keyword>
<dbReference type="eggNOG" id="KOG0489">
    <property type="taxonomic scope" value="Eukaryota"/>
</dbReference>
<keyword evidence="8" id="KW-1185">Reference proteome</keyword>
<dbReference type="Proteomes" id="UP000001593">
    <property type="component" value="Unassembled WGS sequence"/>
</dbReference>
<gene>
    <name evidence="7" type="ORF">NEMVEDRAFT_v1g81249</name>
</gene>
<dbReference type="HOGENOM" id="CLU_2447015_0_0_1"/>
<evidence type="ECO:0000256" key="5">
    <source>
        <dbReference type="RuleBase" id="RU000682"/>
    </source>
</evidence>
<evidence type="ECO:0000313" key="8">
    <source>
        <dbReference type="Proteomes" id="UP000001593"/>
    </source>
</evidence>
<name>A7RH09_NEMVE</name>
<evidence type="ECO:0000256" key="4">
    <source>
        <dbReference type="PROSITE-ProRule" id="PRU00108"/>
    </source>
</evidence>
<reference evidence="7 8" key="1">
    <citation type="journal article" date="2007" name="Science">
        <title>Sea anemone genome reveals ancestral eumetazoan gene repertoire and genomic organization.</title>
        <authorList>
            <person name="Putnam N.H."/>
            <person name="Srivastava M."/>
            <person name="Hellsten U."/>
            <person name="Dirks B."/>
            <person name="Chapman J."/>
            <person name="Salamov A."/>
            <person name="Terry A."/>
            <person name="Shapiro H."/>
            <person name="Lindquist E."/>
            <person name="Kapitonov V.V."/>
            <person name="Jurka J."/>
            <person name="Genikhovich G."/>
            <person name="Grigoriev I.V."/>
            <person name="Lucas S.M."/>
            <person name="Steele R.E."/>
            <person name="Finnerty J.R."/>
            <person name="Technau U."/>
            <person name="Martindale M.Q."/>
            <person name="Rokhsar D.S."/>
        </authorList>
    </citation>
    <scope>NUCLEOTIDE SEQUENCE [LARGE SCALE GENOMIC DNA]</scope>
    <source>
        <strain evidence="8">CH2 X CH6</strain>
    </source>
</reference>
<dbReference type="InterPro" id="IPR009057">
    <property type="entry name" value="Homeodomain-like_sf"/>
</dbReference>
<dbReference type="GO" id="GO:0009893">
    <property type="term" value="P:positive regulation of metabolic process"/>
    <property type="evidence" value="ECO:0007669"/>
    <property type="project" value="UniProtKB-ARBA"/>
</dbReference>
<keyword evidence="2 4" id="KW-0371">Homeobox</keyword>
<dbReference type="GO" id="GO:0003700">
    <property type="term" value="F:DNA-binding transcription factor activity"/>
    <property type="evidence" value="ECO:0007669"/>
    <property type="project" value="UniProtKB-ARBA"/>
</dbReference>
<dbReference type="PANTHER" id="PTHR45664">
    <property type="entry name" value="PROTEIN ZERKNUELLT 1-RELATED"/>
    <property type="match status" value="1"/>
</dbReference>
<dbReference type="Pfam" id="PF00046">
    <property type="entry name" value="Homeodomain"/>
    <property type="match status" value="1"/>
</dbReference>
<evidence type="ECO:0000259" key="6">
    <source>
        <dbReference type="PROSITE" id="PS50071"/>
    </source>
</evidence>
<organism evidence="7 8">
    <name type="scientific">Nematostella vectensis</name>
    <name type="common">Starlet sea anemone</name>
    <dbReference type="NCBI Taxonomy" id="45351"/>
    <lineage>
        <taxon>Eukaryota</taxon>
        <taxon>Metazoa</taxon>
        <taxon>Cnidaria</taxon>
        <taxon>Anthozoa</taxon>
        <taxon>Hexacorallia</taxon>
        <taxon>Actiniaria</taxon>
        <taxon>Edwardsiidae</taxon>
        <taxon>Nematostella</taxon>
    </lineage>
</organism>
<dbReference type="PhylomeDB" id="A7RH09"/>
<feature type="non-terminal residue" evidence="7">
    <location>
        <position position="1"/>
    </location>
</feature>
<accession>A7RH09</accession>
<dbReference type="CDD" id="cd00086">
    <property type="entry name" value="homeodomain"/>
    <property type="match status" value="1"/>
</dbReference>
<dbReference type="AlphaFoldDB" id="A7RH09"/>
<dbReference type="FunFam" id="1.10.10.60:FF:000943">
    <property type="match status" value="1"/>
</dbReference>
<dbReference type="SUPFAM" id="SSF46689">
    <property type="entry name" value="Homeodomain-like"/>
    <property type="match status" value="1"/>
</dbReference>
<dbReference type="GO" id="GO:0003677">
    <property type="term" value="F:DNA binding"/>
    <property type="evidence" value="ECO:0007669"/>
    <property type="project" value="UniProtKB-UniRule"/>
</dbReference>
<dbReference type="GO" id="GO:0006357">
    <property type="term" value="P:regulation of transcription by RNA polymerase II"/>
    <property type="evidence" value="ECO:0007669"/>
    <property type="project" value="UniProtKB-ARBA"/>
</dbReference>
<proteinExistence type="predicted"/>
<evidence type="ECO:0000313" key="7">
    <source>
        <dbReference type="EMBL" id="EDO49272.1"/>
    </source>
</evidence>